<dbReference type="AlphaFoldDB" id="A0A165GT17"/>
<gene>
    <name evidence="3" type="ORF">AV656_13435</name>
</gene>
<feature type="transmembrane region" description="Helical" evidence="1">
    <location>
        <begin position="12"/>
        <end position="31"/>
    </location>
</feature>
<dbReference type="CDD" id="cd15787">
    <property type="entry name" value="YycH_N"/>
    <property type="match status" value="1"/>
</dbReference>
<dbReference type="Gene3D" id="3.30.310.160">
    <property type="entry name" value="YycH protein, domain 2"/>
    <property type="match status" value="1"/>
</dbReference>
<keyword evidence="1" id="KW-1133">Transmembrane helix</keyword>
<sequence length="441" mass="50213">MGLKYVEQIKSAVLILLIFLSITLTFSIWTFRPNYEPIEQAPTSDIIIDEDKQKLGDVILPYKMIAISENDLSGTTDREDIESLMDFMKTWSFQNLTEADKEITEDEANSIISQPDTVTLFFRSLIPFGVVDNLFRFSDSVTTEASFSQIVIETQSDSGLVHFIGKDGGRRFTAHATGVEPDRLNNLLAEAKEIEPYAAVEREKARTLYLPSASRSVSNMTFFQQDVSPDDFADALFIDKSLVQRERMGEHSERYHDTHHQMIVNTQMKTLKFTDMKVRSSNEGVSIPSELLLDSLDFVNEHGGWTNDFVLSSIDPIRNQIKYQMEIRGYPVFSDFTFTEITQIWASGRIANYARPYYQLGDPLPENAEKRLPAGTDVVEELRTDPEVDLNEVSDIVRGYALRRDDDNNLYILEPAWFYEENEEWYSVKKAGTGGGMGGLE</sequence>
<evidence type="ECO:0000313" key="3">
    <source>
        <dbReference type="EMBL" id="KZE37554.1"/>
    </source>
</evidence>
<dbReference type="OrthoDB" id="2382185at2"/>
<dbReference type="EMBL" id="LQNT01000011">
    <property type="protein sequence ID" value="KZE37554.1"/>
    <property type="molecule type" value="Genomic_DNA"/>
</dbReference>
<dbReference type="InterPro" id="IPR042274">
    <property type="entry name" value="YycH/YycI_2"/>
</dbReference>
<dbReference type="Pfam" id="PF07435">
    <property type="entry name" value="YycH"/>
    <property type="match status" value="1"/>
</dbReference>
<feature type="domain" description="Regulatory protein YycH" evidence="2">
    <location>
        <begin position="7"/>
        <end position="431"/>
    </location>
</feature>
<dbReference type="Proteomes" id="UP000076490">
    <property type="component" value="Unassembled WGS sequence"/>
</dbReference>
<evidence type="ECO:0000259" key="2">
    <source>
        <dbReference type="Pfam" id="PF07435"/>
    </source>
</evidence>
<dbReference type="Gene3D" id="3.10.450.310">
    <property type="match status" value="1"/>
</dbReference>
<comment type="caution">
    <text evidence="3">The sequence shown here is derived from an EMBL/GenBank/DDBJ whole genome shotgun (WGS) entry which is preliminary data.</text>
</comment>
<organism evidence="3 4">
    <name type="scientific">Bhargavaea cecembensis</name>
    <dbReference type="NCBI Taxonomy" id="394098"/>
    <lineage>
        <taxon>Bacteria</taxon>
        <taxon>Bacillati</taxon>
        <taxon>Bacillota</taxon>
        <taxon>Bacilli</taxon>
        <taxon>Bacillales</taxon>
        <taxon>Caryophanaceae</taxon>
        <taxon>Bhargavaea</taxon>
    </lineage>
</organism>
<reference evidence="3 4" key="1">
    <citation type="submission" date="2016-01" db="EMBL/GenBank/DDBJ databases">
        <title>Whole genome sequencing of Bhargavaea cecembensis T14.</title>
        <authorList>
            <person name="Hong K.W."/>
        </authorList>
    </citation>
    <scope>NUCLEOTIDE SEQUENCE [LARGE SCALE GENOMIC DNA]</scope>
    <source>
        <strain evidence="3 4">T14</strain>
    </source>
</reference>
<name>A0A165GT17_9BACL</name>
<dbReference type="RefSeq" id="WP_063182910.1">
    <property type="nucleotide sequence ID" value="NZ_LQNT01000011.1"/>
</dbReference>
<proteinExistence type="predicted"/>
<evidence type="ECO:0000256" key="1">
    <source>
        <dbReference type="SAM" id="Phobius"/>
    </source>
</evidence>
<keyword evidence="1" id="KW-0472">Membrane</keyword>
<protein>
    <recommendedName>
        <fullName evidence="2">Regulatory protein YycH domain-containing protein</fullName>
    </recommendedName>
</protein>
<keyword evidence="1" id="KW-0812">Transmembrane</keyword>
<dbReference type="InterPro" id="IPR009996">
    <property type="entry name" value="YycH"/>
</dbReference>
<accession>A0A165GT17</accession>
<evidence type="ECO:0000313" key="4">
    <source>
        <dbReference type="Proteomes" id="UP000076490"/>
    </source>
</evidence>